<name>A0ACC5QXN8_9HYPH</name>
<dbReference type="Proteomes" id="UP000616151">
    <property type="component" value="Unassembled WGS sequence"/>
</dbReference>
<evidence type="ECO:0000313" key="1">
    <source>
        <dbReference type="EMBL" id="MBK1865156.1"/>
    </source>
</evidence>
<accession>A0ACC5QXN8</accession>
<keyword evidence="2" id="KW-1185">Reference proteome</keyword>
<reference evidence="1" key="1">
    <citation type="submission" date="2021-01" db="EMBL/GenBank/DDBJ databases">
        <authorList>
            <person name="Sun Q."/>
        </authorList>
    </citation>
    <scope>NUCLEOTIDE SEQUENCE</scope>
    <source>
        <strain evidence="1">YIM B02566</strain>
    </source>
</reference>
<comment type="caution">
    <text evidence="1">The sequence shown here is derived from an EMBL/GenBank/DDBJ whole genome shotgun (WGS) entry which is preliminary data.</text>
</comment>
<sequence length="266" mass="29641">MTPATAKSAVLLASAAPVAVIFYRRSRLTTYCLLLDYERRGKGCRDQLSKGSRFRGRLFPERSHLSPDGELLVYFAMQGQKTDGRSDPSTWTAVASPPSLTAHLFYPNGSTWGGGGLFLSDHRLMVFEALPPGAGPEYQNFRKHRILHDANSLPEDEAAALKARLKPPQVTTYPWPLKARGKRQPAIVRTARPQSLGSYDHFDYVLQDGDGYDIKGAEHIVLANWAGWDMYGRLMVAAGRHLKIYEFEPGRRLGKPTKTLDLEAVI</sequence>
<dbReference type="EMBL" id="JAENHL010000004">
    <property type="protein sequence ID" value="MBK1865156.1"/>
    <property type="molecule type" value="Genomic_DNA"/>
</dbReference>
<protein>
    <submittedName>
        <fullName evidence="1">Uncharacterized protein</fullName>
    </submittedName>
</protein>
<proteinExistence type="predicted"/>
<gene>
    <name evidence="1" type="ORF">JHL16_02235</name>
</gene>
<organism evidence="1 2">
    <name type="scientific">Taklimakanibacter albus</name>
    <dbReference type="NCBI Taxonomy" id="2800327"/>
    <lineage>
        <taxon>Bacteria</taxon>
        <taxon>Pseudomonadati</taxon>
        <taxon>Pseudomonadota</taxon>
        <taxon>Alphaproteobacteria</taxon>
        <taxon>Hyphomicrobiales</taxon>
        <taxon>Aestuariivirgaceae</taxon>
        <taxon>Taklimakanibacter</taxon>
    </lineage>
</organism>
<evidence type="ECO:0000313" key="2">
    <source>
        <dbReference type="Proteomes" id="UP000616151"/>
    </source>
</evidence>